<protein>
    <submittedName>
        <fullName evidence="5">Uncharacterized protein</fullName>
    </submittedName>
</protein>
<dbReference type="PANTHER" id="PTHR31601:SF2">
    <property type="entry name" value="ALPHA-KETOGLUTARATE DEHYDROGENASE COMPONENT 4"/>
    <property type="match status" value="1"/>
</dbReference>
<evidence type="ECO:0000256" key="1">
    <source>
        <dbReference type="ARBA" id="ARBA00004173"/>
    </source>
</evidence>
<dbReference type="GO" id="GO:0006103">
    <property type="term" value="P:2-oxoglutarate metabolic process"/>
    <property type="evidence" value="ECO:0007669"/>
    <property type="project" value="InterPro"/>
</dbReference>
<evidence type="ECO:0000256" key="3">
    <source>
        <dbReference type="ARBA" id="ARBA00043970"/>
    </source>
</evidence>
<sequence>MLPTFHRLAEAVRKPLIRFVGPRGPVWKDQPAHRGPHPLTPPNLEKHVAKPQPRSQPSQSQNAAPARSSPAKNSHQEAIEFSQLPAKYRRPPIADIEIEAIETGGATAIF</sequence>
<evidence type="ECO:0000256" key="2">
    <source>
        <dbReference type="ARBA" id="ARBA00023128"/>
    </source>
</evidence>
<accession>A0A261Y070</accession>
<organism evidence="5 6">
    <name type="scientific">Bifiguratus adelaidae</name>
    <dbReference type="NCBI Taxonomy" id="1938954"/>
    <lineage>
        <taxon>Eukaryota</taxon>
        <taxon>Fungi</taxon>
        <taxon>Fungi incertae sedis</taxon>
        <taxon>Mucoromycota</taxon>
        <taxon>Mucoromycotina</taxon>
        <taxon>Endogonomycetes</taxon>
        <taxon>Endogonales</taxon>
        <taxon>Endogonales incertae sedis</taxon>
        <taxon>Bifiguratus</taxon>
    </lineage>
</organism>
<dbReference type="PANTHER" id="PTHR31601">
    <property type="entry name" value="28S RIBOSOMAL PROTEIN S36, MITOCHONDRIAL"/>
    <property type="match status" value="1"/>
</dbReference>
<dbReference type="AlphaFoldDB" id="A0A261Y070"/>
<feature type="region of interest" description="Disordered" evidence="4">
    <location>
        <begin position="20"/>
        <end position="86"/>
    </location>
</feature>
<dbReference type="Proteomes" id="UP000242875">
    <property type="component" value="Unassembled WGS sequence"/>
</dbReference>
<gene>
    <name evidence="5" type="ORF">BZG36_04034</name>
</gene>
<comment type="caution">
    <text evidence="5">The sequence shown here is derived from an EMBL/GenBank/DDBJ whole genome shotgun (WGS) entry which is preliminary data.</text>
</comment>
<feature type="compositionally biased region" description="Low complexity" evidence="4">
    <location>
        <begin position="51"/>
        <end position="71"/>
    </location>
</feature>
<dbReference type="OrthoDB" id="2116030at2759"/>
<dbReference type="EMBL" id="MVBO01000059">
    <property type="protein sequence ID" value="OZJ03991.1"/>
    <property type="molecule type" value="Genomic_DNA"/>
</dbReference>
<evidence type="ECO:0000313" key="6">
    <source>
        <dbReference type="Proteomes" id="UP000242875"/>
    </source>
</evidence>
<reference evidence="5 6" key="1">
    <citation type="journal article" date="2017" name="Mycologia">
        <title>Bifiguratus adelaidae, gen. et sp. nov., a new member of Mucoromycotina in endophytic and soil-dwelling habitats.</title>
        <authorList>
            <person name="Torres-Cruz T.J."/>
            <person name="Billingsley Tobias T.L."/>
            <person name="Almatruk M."/>
            <person name="Hesse C."/>
            <person name="Kuske C.R."/>
            <person name="Desiro A."/>
            <person name="Benucci G.M."/>
            <person name="Bonito G."/>
            <person name="Stajich J.E."/>
            <person name="Dunlap C."/>
            <person name="Arnold A.E."/>
            <person name="Porras-Alfaro A."/>
        </authorList>
    </citation>
    <scope>NUCLEOTIDE SEQUENCE [LARGE SCALE GENOMIC DNA]</scope>
    <source>
        <strain evidence="5 6">AZ0501</strain>
    </source>
</reference>
<keyword evidence="2" id="KW-0496">Mitochondrion</keyword>
<comment type="subcellular location">
    <subcellularLocation>
        <location evidence="1">Mitochondrion</location>
    </subcellularLocation>
</comment>
<name>A0A261Y070_9FUNG</name>
<dbReference type="Pfam" id="PF10937">
    <property type="entry name" value="Kgd4-YMR31"/>
    <property type="match status" value="1"/>
</dbReference>
<evidence type="ECO:0000313" key="5">
    <source>
        <dbReference type="EMBL" id="OZJ03991.1"/>
    </source>
</evidence>
<dbReference type="GO" id="GO:0004591">
    <property type="term" value="F:oxoglutarate dehydrogenase (succinyl-transferring) activity"/>
    <property type="evidence" value="ECO:0007669"/>
    <property type="project" value="TreeGrafter"/>
</dbReference>
<proteinExistence type="inferred from homology"/>
<dbReference type="InterPro" id="IPR020373">
    <property type="entry name" value="Kgd4/YMR-31"/>
</dbReference>
<keyword evidence="6" id="KW-1185">Reference proteome</keyword>
<evidence type="ECO:0000256" key="4">
    <source>
        <dbReference type="SAM" id="MobiDB-lite"/>
    </source>
</evidence>
<comment type="similarity">
    <text evidence="3">Belongs to the alpha-ketoglutarate dehydrogenase component 4 family.</text>
</comment>
<dbReference type="GO" id="GO:0005739">
    <property type="term" value="C:mitochondrion"/>
    <property type="evidence" value="ECO:0007669"/>
    <property type="project" value="UniProtKB-SubCell"/>
</dbReference>